<feature type="signal peptide" evidence="2">
    <location>
        <begin position="1"/>
        <end position="25"/>
    </location>
</feature>
<keyword evidence="2" id="KW-0732">Signal</keyword>
<protein>
    <recommendedName>
        <fullName evidence="5">Lipoprotein</fullName>
    </recommendedName>
</protein>
<proteinExistence type="predicted"/>
<sequence length="156" mass="15806">MRPIRKTILALATLTLLLAGCGTEAGNGKGGAGDRVSPSSPTPTPTPTPTATGCTTRAELGATDSGDTVCLAVGDTIRISLDGTKSRPWKPVAVVGSGLEATNSGIVLLPGDASSAYKAVSAGQVRLSSQRPLCATDTGRVSCKGIQEWWVAVEVK</sequence>
<dbReference type="PROSITE" id="PS51257">
    <property type="entry name" value="PROKAR_LIPOPROTEIN"/>
    <property type="match status" value="1"/>
</dbReference>
<organism evidence="3 4">
    <name type="scientific">Streptomyces doebereineriae</name>
    <dbReference type="NCBI Taxonomy" id="3075528"/>
    <lineage>
        <taxon>Bacteria</taxon>
        <taxon>Bacillati</taxon>
        <taxon>Actinomycetota</taxon>
        <taxon>Actinomycetes</taxon>
        <taxon>Kitasatosporales</taxon>
        <taxon>Streptomycetaceae</taxon>
        <taxon>Streptomyces</taxon>
    </lineage>
</organism>
<gene>
    <name evidence="3" type="ORF">RNB18_15600</name>
</gene>
<evidence type="ECO:0000313" key="3">
    <source>
        <dbReference type="EMBL" id="MDT0481598.1"/>
    </source>
</evidence>
<evidence type="ECO:0000256" key="2">
    <source>
        <dbReference type="SAM" id="SignalP"/>
    </source>
</evidence>
<evidence type="ECO:0000256" key="1">
    <source>
        <dbReference type="SAM" id="MobiDB-lite"/>
    </source>
</evidence>
<accession>A0ABU2V7Q4</accession>
<dbReference type="EMBL" id="JAVREZ010000004">
    <property type="protein sequence ID" value="MDT0481598.1"/>
    <property type="molecule type" value="Genomic_DNA"/>
</dbReference>
<name>A0ABU2V7Q4_9ACTN</name>
<keyword evidence="4" id="KW-1185">Reference proteome</keyword>
<dbReference type="RefSeq" id="WP_311714665.1">
    <property type="nucleotide sequence ID" value="NZ_JAVREZ010000004.1"/>
</dbReference>
<reference evidence="4" key="1">
    <citation type="submission" date="2023-07" db="EMBL/GenBank/DDBJ databases">
        <title>30 novel species of actinomycetes from the DSMZ collection.</title>
        <authorList>
            <person name="Nouioui I."/>
        </authorList>
    </citation>
    <scope>NUCLEOTIDE SEQUENCE [LARGE SCALE GENOMIC DNA]</scope>
    <source>
        <strain evidence="4">DSM 41640</strain>
    </source>
</reference>
<feature type="region of interest" description="Disordered" evidence="1">
    <location>
        <begin position="27"/>
        <end position="59"/>
    </location>
</feature>
<comment type="caution">
    <text evidence="3">The sequence shown here is derived from an EMBL/GenBank/DDBJ whole genome shotgun (WGS) entry which is preliminary data.</text>
</comment>
<dbReference type="Proteomes" id="UP001183824">
    <property type="component" value="Unassembled WGS sequence"/>
</dbReference>
<evidence type="ECO:0008006" key="5">
    <source>
        <dbReference type="Google" id="ProtNLM"/>
    </source>
</evidence>
<feature type="chain" id="PRO_5045056567" description="Lipoprotein" evidence="2">
    <location>
        <begin position="26"/>
        <end position="156"/>
    </location>
</feature>
<evidence type="ECO:0000313" key="4">
    <source>
        <dbReference type="Proteomes" id="UP001183824"/>
    </source>
</evidence>